<evidence type="ECO:0000259" key="6">
    <source>
        <dbReference type="SMART" id="SM01144"/>
    </source>
</evidence>
<dbReference type="InterPro" id="IPR005636">
    <property type="entry name" value="DTW"/>
</dbReference>
<dbReference type="PATRIC" id="fig|1172190.3.peg.288"/>
<organism evidence="7 8">
    <name type="scientific">Sulfurimonas hongkongensis</name>
    <dbReference type="NCBI Taxonomy" id="1172190"/>
    <lineage>
        <taxon>Bacteria</taxon>
        <taxon>Pseudomonadati</taxon>
        <taxon>Campylobacterota</taxon>
        <taxon>Epsilonproteobacteria</taxon>
        <taxon>Campylobacterales</taxon>
        <taxon>Sulfurimonadaceae</taxon>
        <taxon>Sulfurimonas</taxon>
    </lineage>
</organism>
<name>T0JQQ4_9BACT</name>
<dbReference type="OrthoDB" id="268835at2"/>
<keyword evidence="8" id="KW-1185">Reference proteome</keyword>
<evidence type="ECO:0000256" key="5">
    <source>
        <dbReference type="ARBA" id="ARBA00034489"/>
    </source>
</evidence>
<reference evidence="7 8" key="1">
    <citation type="submission" date="2013-07" db="EMBL/GenBank/DDBJ databases">
        <title>Sulfurimonas hongkongensis AST-10 Genome Sequencing.</title>
        <authorList>
            <person name="Cai L."/>
            <person name="Zhang T."/>
        </authorList>
    </citation>
    <scope>NUCLEOTIDE SEQUENCE [LARGE SCALE GENOMIC DNA]</scope>
    <source>
        <strain evidence="7 8">AST-10</strain>
    </source>
</reference>
<protein>
    <recommendedName>
        <fullName evidence="1">tRNA-uridine aminocarboxypropyltransferase</fullName>
        <ecNumber evidence="1">2.5.1.25</ecNumber>
    </recommendedName>
</protein>
<evidence type="ECO:0000313" key="7">
    <source>
        <dbReference type="EMBL" id="EQB40501.1"/>
    </source>
</evidence>
<dbReference type="Proteomes" id="UP000015520">
    <property type="component" value="Unassembled WGS sequence"/>
</dbReference>
<dbReference type="Pfam" id="PF03942">
    <property type="entry name" value="DTW"/>
    <property type="match status" value="1"/>
</dbReference>
<evidence type="ECO:0000313" key="8">
    <source>
        <dbReference type="Proteomes" id="UP000015520"/>
    </source>
</evidence>
<feature type="domain" description="DTW" evidence="6">
    <location>
        <begin position="1"/>
        <end position="181"/>
    </location>
</feature>
<gene>
    <name evidence="7" type="ORF">M947_01500</name>
</gene>
<dbReference type="GO" id="GO:0008033">
    <property type="term" value="P:tRNA processing"/>
    <property type="evidence" value="ECO:0007669"/>
    <property type="project" value="UniProtKB-KW"/>
</dbReference>
<evidence type="ECO:0000256" key="3">
    <source>
        <dbReference type="ARBA" id="ARBA00022691"/>
    </source>
</evidence>
<proteinExistence type="inferred from homology"/>
<evidence type="ECO:0000256" key="4">
    <source>
        <dbReference type="ARBA" id="ARBA00022694"/>
    </source>
</evidence>
<dbReference type="SMART" id="SM01144">
    <property type="entry name" value="DTW"/>
    <property type="match status" value="1"/>
</dbReference>
<dbReference type="EMBL" id="AUPZ01000002">
    <property type="protein sequence ID" value="EQB40501.1"/>
    <property type="molecule type" value="Genomic_DNA"/>
</dbReference>
<keyword evidence="3" id="KW-0949">S-adenosyl-L-methionine</keyword>
<sequence>MCSEVHKIGTKTKFVILMHPKEFKKVKNGTGHLTHLSLENSELFVGVDFTKHKRVNEIIDLYDSYILYPSKDAINISKSIPESQKKMAIFLIDSTWSCSLKMLRESKNLQTLKQMSFDAVKLSEFKIKRQPSEQCLSTIESVLSVLELLAKHNKEKIKASDFEEFLNPFRKMIKYQQKIISNPLSNAVRFKKRRERLE</sequence>
<dbReference type="PANTHER" id="PTHR21392:SF0">
    <property type="entry name" value="TRNA-URIDINE AMINOCARBOXYPROPYLTRANSFERASE 2"/>
    <property type="match status" value="1"/>
</dbReference>
<comment type="caution">
    <text evidence="7">The sequence shown here is derived from an EMBL/GenBank/DDBJ whole genome shotgun (WGS) entry which is preliminary data.</text>
</comment>
<dbReference type="PANTHER" id="PTHR21392">
    <property type="entry name" value="TRNA-URIDINE AMINOCARBOXYPROPYLTRANSFERASE 2"/>
    <property type="match status" value="1"/>
</dbReference>
<dbReference type="GO" id="GO:0016432">
    <property type="term" value="F:tRNA-uridine aminocarboxypropyltransferase activity"/>
    <property type="evidence" value="ECO:0007669"/>
    <property type="project" value="UniProtKB-EC"/>
</dbReference>
<dbReference type="InterPro" id="IPR039262">
    <property type="entry name" value="DTWD2/TAPT"/>
</dbReference>
<dbReference type="eggNOG" id="COG3148">
    <property type="taxonomic scope" value="Bacteria"/>
</dbReference>
<comment type="similarity">
    <text evidence="5">Belongs to the TDD superfamily. DTWD2 family.</text>
</comment>
<dbReference type="EC" id="2.5.1.25" evidence="1"/>
<keyword evidence="2" id="KW-0808">Transferase</keyword>
<dbReference type="STRING" id="1172190.M947_01500"/>
<keyword evidence="4" id="KW-0819">tRNA processing</keyword>
<evidence type="ECO:0000256" key="1">
    <source>
        <dbReference type="ARBA" id="ARBA00012386"/>
    </source>
</evidence>
<evidence type="ECO:0000256" key="2">
    <source>
        <dbReference type="ARBA" id="ARBA00022679"/>
    </source>
</evidence>
<dbReference type="AlphaFoldDB" id="T0JQQ4"/>
<accession>T0JQQ4</accession>